<dbReference type="EMBL" id="JAVHJO010000004">
    <property type="protein sequence ID" value="KAK6540614.1"/>
    <property type="molecule type" value="Genomic_DNA"/>
</dbReference>
<proteinExistence type="predicted"/>
<evidence type="ECO:0008006" key="3">
    <source>
        <dbReference type="Google" id="ProtNLM"/>
    </source>
</evidence>
<evidence type="ECO:0000313" key="2">
    <source>
        <dbReference type="Proteomes" id="UP001365542"/>
    </source>
</evidence>
<dbReference type="AlphaFoldDB" id="A0AAV9XHI1"/>
<accession>A0AAV9XHI1</accession>
<sequence length="433" mass="49428">MSTPSFPISACRASIAPSITPPYPAIASSMSIDDTSRSETSMANSRGPSVLFKLLDASVYYPIFDTIVSYLGFDDIARLSFTCRTLSILPRQIINRECNVDRNLQNWFTDPKKARSVMAEQNAVIGSHFSTALFSREFETAGLRFYVTIGDQATALEDYLRFEGYSEVPKIEPKAESRRKKYARIASPYYIEIRLCSNSPIGAFLAAVNTTHLLNLVTSHRAYSLFPKASFMNKISFITRDLATESVQHTLARYSIHGYDFQPVLWSASPQPYTQEISSPRRFGDKLCWIIEFDNVGVSEPTVPKFVVESTCFRLSVTPDSSLSLNRQPNYALSRYRLSCSAFKSCVLKYTYTFGCSAWRNYIGARVDALTKLELYKLPPKDRANLDMTLKKDFYTLEGQFQKPARWKYRDDLLREWWEDWVKRDAMTNAHKA</sequence>
<keyword evidence="2" id="KW-1185">Reference proteome</keyword>
<comment type="caution">
    <text evidence="1">The sequence shown here is derived from an EMBL/GenBank/DDBJ whole genome shotgun (WGS) entry which is preliminary data.</text>
</comment>
<gene>
    <name evidence="1" type="ORF">TWF694_008009</name>
</gene>
<protein>
    <recommendedName>
        <fullName evidence="3">F-box domain-containing protein</fullName>
    </recommendedName>
</protein>
<name>A0AAV9XHI1_9PEZI</name>
<evidence type="ECO:0000313" key="1">
    <source>
        <dbReference type="EMBL" id="KAK6540614.1"/>
    </source>
</evidence>
<dbReference type="Proteomes" id="UP001365542">
    <property type="component" value="Unassembled WGS sequence"/>
</dbReference>
<organism evidence="1 2">
    <name type="scientific">Orbilia ellipsospora</name>
    <dbReference type="NCBI Taxonomy" id="2528407"/>
    <lineage>
        <taxon>Eukaryota</taxon>
        <taxon>Fungi</taxon>
        <taxon>Dikarya</taxon>
        <taxon>Ascomycota</taxon>
        <taxon>Pezizomycotina</taxon>
        <taxon>Orbiliomycetes</taxon>
        <taxon>Orbiliales</taxon>
        <taxon>Orbiliaceae</taxon>
        <taxon>Orbilia</taxon>
    </lineage>
</organism>
<reference evidence="1 2" key="1">
    <citation type="submission" date="2019-10" db="EMBL/GenBank/DDBJ databases">
        <authorList>
            <person name="Palmer J.M."/>
        </authorList>
    </citation>
    <scope>NUCLEOTIDE SEQUENCE [LARGE SCALE GENOMIC DNA]</scope>
    <source>
        <strain evidence="1 2">TWF694</strain>
    </source>
</reference>